<feature type="region of interest" description="Disordered" evidence="1">
    <location>
        <begin position="1"/>
        <end position="48"/>
    </location>
</feature>
<dbReference type="RefSeq" id="WP_094235289.1">
    <property type="nucleotide sequence ID" value="NZ_CP022657.1"/>
</dbReference>
<dbReference type="EMBL" id="CP022657">
    <property type="protein sequence ID" value="ASS74030.1"/>
    <property type="molecule type" value="Genomic_DNA"/>
</dbReference>
<dbReference type="CDD" id="cd00207">
    <property type="entry name" value="fer2"/>
    <property type="match status" value="1"/>
</dbReference>
<dbReference type="AlphaFoldDB" id="A0A223CXF4"/>
<dbReference type="KEGG" id="tab:CIG75_02890"/>
<sequence>MSKKLTVGSLIESKRGPESRPVAQRLASHGLAPRTSSVPPVATPPRPIKLRQSGRSLVVSALSGATLLQAGLRQAQPIAYKCQKGTCGQCAVQVIAGAEQLSPPTPLEQQTLSASRTSGLRLSCQARFCC</sequence>
<dbReference type="Pfam" id="PF00111">
    <property type="entry name" value="Fer2"/>
    <property type="match status" value="1"/>
</dbReference>
<reference evidence="3 4" key="1">
    <citation type="journal article" date="2015" name="Int. J. Syst. Evol. Microbiol.">
        <title>Tumebacillus algifaecis sp. nov., isolated from decomposing algal scum.</title>
        <authorList>
            <person name="Wu Y.F."/>
            <person name="Zhang B."/>
            <person name="Xing P."/>
            <person name="Wu Q.L."/>
            <person name="Liu S.J."/>
        </authorList>
    </citation>
    <scope>NUCLEOTIDE SEQUENCE [LARGE SCALE GENOMIC DNA]</scope>
    <source>
        <strain evidence="3 4">THMBR28</strain>
    </source>
</reference>
<dbReference type="InterPro" id="IPR006058">
    <property type="entry name" value="2Fe2S_fd_BS"/>
</dbReference>
<dbReference type="PROSITE" id="PS51085">
    <property type="entry name" value="2FE2S_FER_2"/>
    <property type="match status" value="1"/>
</dbReference>
<evidence type="ECO:0000256" key="1">
    <source>
        <dbReference type="SAM" id="MobiDB-lite"/>
    </source>
</evidence>
<dbReference type="OrthoDB" id="9807864at2"/>
<name>A0A223CXF4_9BACL</name>
<dbReference type="GO" id="GO:0051537">
    <property type="term" value="F:2 iron, 2 sulfur cluster binding"/>
    <property type="evidence" value="ECO:0007669"/>
    <property type="project" value="InterPro"/>
</dbReference>
<accession>A0A223CXF4</accession>
<dbReference type="InterPro" id="IPR012675">
    <property type="entry name" value="Beta-grasp_dom_sf"/>
</dbReference>
<proteinExistence type="predicted"/>
<keyword evidence="4" id="KW-1185">Reference proteome</keyword>
<dbReference type="Gene3D" id="3.10.20.30">
    <property type="match status" value="1"/>
</dbReference>
<evidence type="ECO:0000313" key="4">
    <source>
        <dbReference type="Proteomes" id="UP000214688"/>
    </source>
</evidence>
<gene>
    <name evidence="3" type="ORF">CIG75_02890</name>
</gene>
<feature type="domain" description="2Fe-2S ferredoxin-type" evidence="2">
    <location>
        <begin position="46"/>
        <end position="130"/>
    </location>
</feature>
<dbReference type="PROSITE" id="PS00197">
    <property type="entry name" value="2FE2S_FER_1"/>
    <property type="match status" value="1"/>
</dbReference>
<evidence type="ECO:0000313" key="3">
    <source>
        <dbReference type="EMBL" id="ASS74030.1"/>
    </source>
</evidence>
<dbReference type="InterPro" id="IPR001041">
    <property type="entry name" value="2Fe-2S_ferredoxin-type"/>
</dbReference>
<dbReference type="Proteomes" id="UP000214688">
    <property type="component" value="Chromosome"/>
</dbReference>
<dbReference type="SUPFAM" id="SSF54292">
    <property type="entry name" value="2Fe-2S ferredoxin-like"/>
    <property type="match status" value="1"/>
</dbReference>
<dbReference type="InterPro" id="IPR036010">
    <property type="entry name" value="2Fe-2S_ferredoxin-like_sf"/>
</dbReference>
<evidence type="ECO:0000259" key="2">
    <source>
        <dbReference type="PROSITE" id="PS51085"/>
    </source>
</evidence>
<protein>
    <recommendedName>
        <fullName evidence="2">2Fe-2S ferredoxin-type domain-containing protein</fullName>
    </recommendedName>
</protein>
<organism evidence="3 4">
    <name type="scientific">Tumebacillus algifaecis</name>
    <dbReference type="NCBI Taxonomy" id="1214604"/>
    <lineage>
        <taxon>Bacteria</taxon>
        <taxon>Bacillati</taxon>
        <taxon>Bacillota</taxon>
        <taxon>Bacilli</taxon>
        <taxon>Bacillales</taxon>
        <taxon>Alicyclobacillaceae</taxon>
        <taxon>Tumebacillus</taxon>
    </lineage>
</organism>